<dbReference type="Pfam" id="PF04862">
    <property type="entry name" value="DUF642"/>
    <property type="match status" value="1"/>
</dbReference>
<dbReference type="InterPro" id="IPR006946">
    <property type="entry name" value="DGR2-like_dom"/>
</dbReference>
<dbReference type="EMBL" id="VDMP01000023">
    <property type="protein sequence ID" value="TNM40512.1"/>
    <property type="molecule type" value="Genomic_DNA"/>
</dbReference>
<feature type="chain" id="PRO_5023150440" evidence="3">
    <location>
        <begin position="38"/>
        <end position="247"/>
    </location>
</feature>
<proteinExistence type="predicted"/>
<keyword evidence="3" id="KW-0732">Signal</keyword>
<evidence type="ECO:0000256" key="2">
    <source>
        <dbReference type="SAM" id="Phobius"/>
    </source>
</evidence>
<evidence type="ECO:0000256" key="1">
    <source>
        <dbReference type="SAM" id="MobiDB-lite"/>
    </source>
</evidence>
<feature type="region of interest" description="Disordered" evidence="1">
    <location>
        <begin position="48"/>
        <end position="68"/>
    </location>
</feature>
<protein>
    <submittedName>
        <fullName evidence="5">DUF642 domain-containing protein</fullName>
    </submittedName>
</protein>
<dbReference type="Proteomes" id="UP000313231">
    <property type="component" value="Unassembled WGS sequence"/>
</dbReference>
<feature type="transmembrane region" description="Helical" evidence="2">
    <location>
        <begin position="220"/>
        <end position="239"/>
    </location>
</feature>
<sequence>MESPRCSPSEGTLMKLKTCAAGAAALALVALAGPASAATDHLPAGAGDFSTAPLPPDGSPQILHTGDTGLAPWSVTGSVDYATSATYPLPSGDTTGYAVDLNGDAPGQLSIALQSTTAGSWYQVSFDYEENSCETDPGPNTMEVLAGPLGNEQNLGSLSYGGGLTWQHTADNQFRFQAQGNAETIALRSTTPGPCGIVVTNVAVTDTTAPEVPVPAMDTAVAATGAVVATALGLGAWLLRRRRSATA</sequence>
<accession>A0A5C4VX48</accession>
<gene>
    <name evidence="5" type="ORF">FHP29_10740</name>
</gene>
<evidence type="ECO:0000313" key="5">
    <source>
        <dbReference type="EMBL" id="TNM40512.1"/>
    </source>
</evidence>
<name>A0A5C4VX48_9ACTN</name>
<keyword evidence="2" id="KW-0812">Transmembrane</keyword>
<comment type="caution">
    <text evidence="5">The sequence shown here is derived from an EMBL/GenBank/DDBJ whole genome shotgun (WGS) entry which is preliminary data.</text>
</comment>
<feature type="domain" description="DUF642" evidence="4">
    <location>
        <begin position="47"/>
        <end position="204"/>
    </location>
</feature>
<evidence type="ECO:0000256" key="3">
    <source>
        <dbReference type="SAM" id="SignalP"/>
    </source>
</evidence>
<dbReference type="AlphaFoldDB" id="A0A5C4VX48"/>
<organism evidence="5 6">
    <name type="scientific">Nocardioides albidus</name>
    <dbReference type="NCBI Taxonomy" id="1517589"/>
    <lineage>
        <taxon>Bacteria</taxon>
        <taxon>Bacillati</taxon>
        <taxon>Actinomycetota</taxon>
        <taxon>Actinomycetes</taxon>
        <taxon>Propionibacteriales</taxon>
        <taxon>Nocardioidaceae</taxon>
        <taxon>Nocardioides</taxon>
    </lineage>
</organism>
<evidence type="ECO:0000259" key="4">
    <source>
        <dbReference type="Pfam" id="PF04862"/>
    </source>
</evidence>
<keyword evidence="2" id="KW-0472">Membrane</keyword>
<reference evidence="5 6" key="1">
    <citation type="journal article" date="2016" name="Int. J. Syst. Evol. Microbiol.">
        <title>Nocardioides albidus sp. nov., an actinobacterium isolated from garden soil.</title>
        <authorList>
            <person name="Singh H."/>
            <person name="Du J."/>
            <person name="Trinh H."/>
            <person name="Won K."/>
            <person name="Yang J.E."/>
            <person name="Yin C."/>
            <person name="Kook M."/>
            <person name="Yi T.H."/>
        </authorList>
    </citation>
    <scope>NUCLEOTIDE SEQUENCE [LARGE SCALE GENOMIC DNA]</scope>
    <source>
        <strain evidence="5 6">CCTCC AB 2015297</strain>
    </source>
</reference>
<keyword evidence="2" id="KW-1133">Transmembrane helix</keyword>
<keyword evidence="6" id="KW-1185">Reference proteome</keyword>
<evidence type="ECO:0000313" key="6">
    <source>
        <dbReference type="Proteomes" id="UP000313231"/>
    </source>
</evidence>
<feature type="signal peptide" evidence="3">
    <location>
        <begin position="1"/>
        <end position="37"/>
    </location>
</feature>